<reference evidence="1 2" key="1">
    <citation type="journal article" date="2019" name="ACS Chem. Biol.">
        <title>Identification and Mobilization of a Cryptic Antibiotic Biosynthesis Gene Locus from a Human-Pathogenic Nocardia Isolate.</title>
        <authorList>
            <person name="Herisse M."/>
            <person name="Ishida K."/>
            <person name="Porter J.L."/>
            <person name="Howden B."/>
            <person name="Hertweck C."/>
            <person name="Stinear T.P."/>
            <person name="Pidot S.J."/>
        </authorList>
    </citation>
    <scope>NUCLEOTIDE SEQUENCE [LARGE SCALE GENOMIC DNA]</scope>
    <source>
        <strain evidence="1 2">AUSMDU00024985</strain>
    </source>
</reference>
<accession>A0A6G9XSS6</accession>
<evidence type="ECO:0000313" key="2">
    <source>
        <dbReference type="Proteomes" id="UP000501705"/>
    </source>
</evidence>
<dbReference type="AlphaFoldDB" id="A0A6G9XSS6"/>
<gene>
    <name evidence="1" type="ORF">F5X71_17985</name>
</gene>
<dbReference type="EMBL" id="CP046171">
    <property type="protein sequence ID" value="QIS03958.1"/>
    <property type="molecule type" value="Genomic_DNA"/>
</dbReference>
<sequence length="112" mass="12267">MTTELFASSGGIRGVTQPLAEALSATDFTGYRLVPATGEASEFAEDPKALAIPTLYALDIHGRPGIDDFAFTRRLIVSERAADFLCARDPALSKTRWEVDQNGRMTRRSVFD</sequence>
<name>A0A6G9XSS6_NOCBR</name>
<organism evidence="1 2">
    <name type="scientific">Nocardia brasiliensis</name>
    <dbReference type="NCBI Taxonomy" id="37326"/>
    <lineage>
        <taxon>Bacteria</taxon>
        <taxon>Bacillati</taxon>
        <taxon>Actinomycetota</taxon>
        <taxon>Actinomycetes</taxon>
        <taxon>Mycobacteriales</taxon>
        <taxon>Nocardiaceae</taxon>
        <taxon>Nocardia</taxon>
    </lineage>
</organism>
<protein>
    <submittedName>
        <fullName evidence="1">Uncharacterized protein</fullName>
    </submittedName>
</protein>
<dbReference type="Proteomes" id="UP000501705">
    <property type="component" value="Chromosome"/>
</dbReference>
<dbReference type="RefSeq" id="WP_167463076.1">
    <property type="nucleotide sequence ID" value="NZ_CP046171.1"/>
</dbReference>
<proteinExistence type="predicted"/>
<evidence type="ECO:0000313" key="1">
    <source>
        <dbReference type="EMBL" id="QIS03958.1"/>
    </source>
</evidence>